<feature type="transmembrane region" description="Helical" evidence="1">
    <location>
        <begin position="6"/>
        <end position="22"/>
    </location>
</feature>
<organism evidence="2 3">
    <name type="scientific">Abyssibacter profundi</name>
    <dbReference type="NCBI Taxonomy" id="2182787"/>
    <lineage>
        <taxon>Bacteria</taxon>
        <taxon>Pseudomonadati</taxon>
        <taxon>Pseudomonadota</taxon>
        <taxon>Gammaproteobacteria</taxon>
        <taxon>Chromatiales</taxon>
        <taxon>Oceanococcaceae</taxon>
        <taxon>Abyssibacter</taxon>
    </lineage>
</organism>
<sequence length="53" mass="5822">MTSGIITVLAMLGFAAVVWWAYGPNSRERFKQAEQLPLQDEAPATQGQVEVQS</sequence>
<keyword evidence="1" id="KW-0472">Membrane</keyword>
<dbReference type="EMBL" id="QEQK01000003">
    <property type="protein sequence ID" value="PWN57006.1"/>
    <property type="molecule type" value="Genomic_DNA"/>
</dbReference>
<gene>
    <name evidence="2" type="ORF">DEH80_03445</name>
</gene>
<accession>A0A363UNI3</accession>
<dbReference type="InterPro" id="IPR008621">
    <property type="entry name" value="Cbb3-typ_cyt_oxidase_comp"/>
</dbReference>
<protein>
    <submittedName>
        <fullName evidence="2">CcoQ/FixQ family Cbb3-type cytochrome c oxidase assembly chaperone</fullName>
    </submittedName>
</protein>
<comment type="caution">
    <text evidence="2">The sequence shown here is derived from an EMBL/GenBank/DDBJ whole genome shotgun (WGS) entry which is preliminary data.</text>
</comment>
<evidence type="ECO:0000313" key="2">
    <source>
        <dbReference type="EMBL" id="PWN57006.1"/>
    </source>
</evidence>
<evidence type="ECO:0000256" key="1">
    <source>
        <dbReference type="SAM" id="Phobius"/>
    </source>
</evidence>
<reference evidence="2 3" key="1">
    <citation type="submission" date="2018-05" db="EMBL/GenBank/DDBJ databases">
        <title>Abyssibacter profundi OUC007T gen. nov., sp. nov, a marine bacterium isolated from seawater of the Mariana Trench.</title>
        <authorList>
            <person name="Zhou S."/>
        </authorList>
    </citation>
    <scope>NUCLEOTIDE SEQUENCE [LARGE SCALE GENOMIC DNA]</scope>
    <source>
        <strain evidence="2 3">OUC007</strain>
    </source>
</reference>
<dbReference type="Pfam" id="PF05545">
    <property type="entry name" value="FixQ"/>
    <property type="match status" value="1"/>
</dbReference>
<dbReference type="RefSeq" id="WP_109719087.1">
    <property type="nucleotide sequence ID" value="NZ_QEQK01000003.1"/>
</dbReference>
<dbReference type="OrthoDB" id="6402501at2"/>
<keyword evidence="1" id="KW-1133">Transmembrane helix</keyword>
<keyword evidence="3" id="KW-1185">Reference proteome</keyword>
<keyword evidence="1" id="KW-0812">Transmembrane</keyword>
<name>A0A363UNI3_9GAMM</name>
<dbReference type="Proteomes" id="UP000251800">
    <property type="component" value="Unassembled WGS sequence"/>
</dbReference>
<evidence type="ECO:0000313" key="3">
    <source>
        <dbReference type="Proteomes" id="UP000251800"/>
    </source>
</evidence>
<proteinExistence type="predicted"/>
<dbReference type="AlphaFoldDB" id="A0A363UNI3"/>